<protein>
    <recommendedName>
        <fullName evidence="3">Pseudouridine synthase</fullName>
        <ecNumber evidence="3">5.4.99.-</ecNumber>
    </recommendedName>
</protein>
<dbReference type="EMBL" id="JAUSTT010000002">
    <property type="protein sequence ID" value="MDQ0174624.1"/>
    <property type="molecule type" value="Genomic_DNA"/>
</dbReference>
<dbReference type="PANTHER" id="PTHR21600:SF35">
    <property type="entry name" value="PSEUDOURIDINE SYNTHASE"/>
    <property type="match status" value="1"/>
</dbReference>
<dbReference type="InterPro" id="IPR050188">
    <property type="entry name" value="RluA_PseudoU_synthase"/>
</dbReference>
<evidence type="ECO:0000259" key="4">
    <source>
        <dbReference type="Pfam" id="PF00849"/>
    </source>
</evidence>
<proteinExistence type="inferred from homology"/>
<gene>
    <name evidence="5" type="ORF">J2S08_000457</name>
</gene>
<comment type="catalytic activity">
    <reaction evidence="1 3">
        <text>a uridine in RNA = a pseudouridine in RNA</text>
        <dbReference type="Rhea" id="RHEA:48348"/>
        <dbReference type="Rhea" id="RHEA-COMP:12068"/>
        <dbReference type="Rhea" id="RHEA-COMP:12069"/>
        <dbReference type="ChEBI" id="CHEBI:65314"/>
        <dbReference type="ChEBI" id="CHEBI:65315"/>
    </reaction>
</comment>
<dbReference type="Proteomes" id="UP001223586">
    <property type="component" value="Unassembled WGS sequence"/>
</dbReference>
<dbReference type="InterPro" id="IPR020103">
    <property type="entry name" value="PsdUridine_synth_cat_dom_sf"/>
</dbReference>
<comment type="caution">
    <text evidence="5">The sequence shown here is derived from an EMBL/GenBank/DDBJ whole genome shotgun (WGS) entry which is preliminary data.</text>
</comment>
<evidence type="ECO:0000313" key="6">
    <source>
        <dbReference type="Proteomes" id="UP001223586"/>
    </source>
</evidence>
<reference evidence="5 6" key="1">
    <citation type="submission" date="2023-07" db="EMBL/GenBank/DDBJ databases">
        <title>Genomic Encyclopedia of Type Strains, Phase IV (KMG-IV): sequencing the most valuable type-strain genomes for metagenomic binning, comparative biology and taxonomic classification.</title>
        <authorList>
            <person name="Goeker M."/>
        </authorList>
    </citation>
    <scope>NUCLEOTIDE SEQUENCE [LARGE SCALE GENOMIC DNA]</scope>
    <source>
        <strain evidence="5 6">DSM 23837</strain>
    </source>
</reference>
<dbReference type="PANTHER" id="PTHR21600">
    <property type="entry name" value="MITOCHONDRIAL RNA PSEUDOURIDINE SYNTHASE"/>
    <property type="match status" value="1"/>
</dbReference>
<dbReference type="SUPFAM" id="SSF55120">
    <property type="entry name" value="Pseudouridine synthase"/>
    <property type="match status" value="1"/>
</dbReference>
<accession>A0ABT9WMW2</accession>
<dbReference type="InterPro" id="IPR006225">
    <property type="entry name" value="PsdUridine_synth_RluC/D"/>
</dbReference>
<dbReference type="CDD" id="cd02869">
    <property type="entry name" value="PseudoU_synth_RluA_like"/>
    <property type="match status" value="1"/>
</dbReference>
<dbReference type="RefSeq" id="WP_307226254.1">
    <property type="nucleotide sequence ID" value="NZ_JAUSTT010000002.1"/>
</dbReference>
<keyword evidence="3 5" id="KW-0413">Isomerase</keyword>
<organism evidence="5 6">
    <name type="scientific">Bacillus chungangensis</name>
    <dbReference type="NCBI Taxonomy" id="587633"/>
    <lineage>
        <taxon>Bacteria</taxon>
        <taxon>Bacillati</taxon>
        <taxon>Bacillota</taxon>
        <taxon>Bacilli</taxon>
        <taxon>Bacillales</taxon>
        <taxon>Bacillaceae</taxon>
        <taxon>Bacillus</taxon>
    </lineage>
</organism>
<dbReference type="Gene3D" id="3.30.2350.10">
    <property type="entry name" value="Pseudouridine synthase"/>
    <property type="match status" value="1"/>
</dbReference>
<dbReference type="EC" id="5.4.99.-" evidence="3"/>
<feature type="domain" description="Pseudouridine synthase RsuA/RluA-like" evidence="4">
    <location>
        <begin position="90"/>
        <end position="241"/>
    </location>
</feature>
<dbReference type="Pfam" id="PF00849">
    <property type="entry name" value="PseudoU_synth_2"/>
    <property type="match status" value="1"/>
</dbReference>
<dbReference type="InterPro" id="IPR006145">
    <property type="entry name" value="PsdUridine_synth_RsuA/RluA"/>
</dbReference>
<evidence type="ECO:0000256" key="1">
    <source>
        <dbReference type="ARBA" id="ARBA00000073"/>
    </source>
</evidence>
<dbReference type="GO" id="GO:0160140">
    <property type="term" value="F:23S rRNA pseudouridine(1911/1915/1917) synthase activity"/>
    <property type="evidence" value="ECO:0007669"/>
    <property type="project" value="UniProtKB-EC"/>
</dbReference>
<dbReference type="NCBIfam" id="TIGR00005">
    <property type="entry name" value="rluA_subfam"/>
    <property type="match status" value="1"/>
</dbReference>
<dbReference type="InterPro" id="IPR006224">
    <property type="entry name" value="PsdUridine_synth_RluA-like_CS"/>
</dbReference>
<name>A0ABT9WMW2_9BACI</name>
<dbReference type="PROSITE" id="PS01129">
    <property type="entry name" value="PSI_RLU"/>
    <property type="match status" value="1"/>
</dbReference>
<comment type="similarity">
    <text evidence="2 3">Belongs to the pseudouridine synthase RluA family.</text>
</comment>
<comment type="function">
    <text evidence="3">Responsible for synthesis of pseudouridine from uracil.</text>
</comment>
<evidence type="ECO:0000313" key="5">
    <source>
        <dbReference type="EMBL" id="MDQ0174624.1"/>
    </source>
</evidence>
<evidence type="ECO:0000256" key="2">
    <source>
        <dbReference type="ARBA" id="ARBA00010876"/>
    </source>
</evidence>
<evidence type="ECO:0000256" key="3">
    <source>
        <dbReference type="RuleBase" id="RU362028"/>
    </source>
</evidence>
<sequence>MTAFFLQWEIDQQNAMKTIKEFLQTQHVSRRALTAIKFSGGSICVNGIEQNVRYQLQASDILTIVFPPENPSNKLAGENIPLVIKYEDRDVLVVDKPAGMNTIPSREHPSGSLANAIIGYYEQIALQRAVHIVTRLDRQTSGLVLIAKHRYAHHLFSEMQKQQKIERIYEAFAKGVCKEKEGFIELPIGRKCDSIIEREVRSDGQYAATHYRVISQYADFCHLQLRLETGRTHQIRVHLSHIGHPLLGDELYDGPLDQIKRQALHCKELRFYHPFLHKHLTFCSALPADLSHI</sequence>
<keyword evidence="6" id="KW-1185">Reference proteome</keyword>